<reference evidence="1" key="1">
    <citation type="submission" date="2021-05" db="EMBL/GenBank/DDBJ databases">
        <authorList>
            <person name="Scholz U."/>
            <person name="Mascher M."/>
            <person name="Fiebig A."/>
        </authorList>
    </citation>
    <scope>NUCLEOTIDE SEQUENCE [LARGE SCALE GENOMIC DNA]</scope>
</reference>
<evidence type="ECO:0000313" key="1">
    <source>
        <dbReference type="EnsemblPlants" id="AVESA.00010b.r2.6CG1120820.1.CDS"/>
    </source>
</evidence>
<dbReference type="EnsemblPlants" id="AVESA.00010b.r2.6CG1120820.1">
    <property type="protein sequence ID" value="AVESA.00010b.r2.6CG1120820.1.CDS"/>
    <property type="gene ID" value="AVESA.00010b.r2.6CG1120820"/>
</dbReference>
<protein>
    <submittedName>
        <fullName evidence="1">Uncharacterized protein</fullName>
    </submittedName>
</protein>
<evidence type="ECO:0000313" key="2">
    <source>
        <dbReference type="Proteomes" id="UP001732700"/>
    </source>
</evidence>
<reference evidence="1" key="2">
    <citation type="submission" date="2025-09" db="UniProtKB">
        <authorList>
            <consortium name="EnsemblPlants"/>
        </authorList>
    </citation>
    <scope>IDENTIFICATION</scope>
</reference>
<proteinExistence type="predicted"/>
<dbReference type="Proteomes" id="UP001732700">
    <property type="component" value="Chromosome 6C"/>
</dbReference>
<name>A0ACD5Z8R7_AVESA</name>
<keyword evidence="2" id="KW-1185">Reference proteome</keyword>
<sequence>MPLPQAPPAPHPRLLRLRWVGLTGGATRFFPMLPQPPELASVISRLESVRVCAHGAVQIMDCRNGSVFTRRREGRVLTHVVHHPLCPERGMCLVPPLPRFQDLKQQVFSAILSKEEGSLSYLYLMSQYSRETIKSIMRVYMLQDGVWRMHTLATSQFNHPRMQPKPVLVGNNIYMASSFDDDIFVLDLTTSSFSSIQLPQGVKYYFYNTILSRADDASSVYLIHVPIKEFQLRIWLHKGGNWLLVDTICLHEMFANLGILDQTLDDEDIESLSICQVGDNAEFVFLRMCGRTLYLDVTRRTLREVFGFEIHPFVMIWPPTFPSLMDDPERNSM</sequence>
<accession>A0ACD5Z8R7</accession>
<organism evidence="1 2">
    <name type="scientific">Avena sativa</name>
    <name type="common">Oat</name>
    <dbReference type="NCBI Taxonomy" id="4498"/>
    <lineage>
        <taxon>Eukaryota</taxon>
        <taxon>Viridiplantae</taxon>
        <taxon>Streptophyta</taxon>
        <taxon>Embryophyta</taxon>
        <taxon>Tracheophyta</taxon>
        <taxon>Spermatophyta</taxon>
        <taxon>Magnoliopsida</taxon>
        <taxon>Liliopsida</taxon>
        <taxon>Poales</taxon>
        <taxon>Poaceae</taxon>
        <taxon>BOP clade</taxon>
        <taxon>Pooideae</taxon>
        <taxon>Poodae</taxon>
        <taxon>Poeae</taxon>
        <taxon>Poeae Chloroplast Group 1 (Aveneae type)</taxon>
        <taxon>Aveninae</taxon>
        <taxon>Avena</taxon>
    </lineage>
</organism>